<evidence type="ECO:0000256" key="1">
    <source>
        <dbReference type="SAM" id="MobiDB-lite"/>
    </source>
</evidence>
<dbReference type="EMBL" id="JAHLJV010000022">
    <property type="protein sequence ID" value="KAK1594015.1"/>
    <property type="molecule type" value="Genomic_DNA"/>
</dbReference>
<keyword evidence="3" id="KW-1185">Reference proteome</keyword>
<gene>
    <name evidence="2" type="ORF">LY79DRAFT_167039</name>
</gene>
<dbReference type="Proteomes" id="UP001230504">
    <property type="component" value="Unassembled WGS sequence"/>
</dbReference>
<dbReference type="AlphaFoldDB" id="A0AAD8Q1A2"/>
<sequence>MSGCGRYRDGTTTRNPMQKIRRDQGNRTLREKREKRGRKRKGEKNFVFQMYGMKRREVELPQVRCVKRAAVSNIPQHHQQLSSAATAATGPLMSGPKVGMVACPYWYGTVFVVQKRMAGGHGQGSVDVCARQRVGIRSIQKAKIGSRHTNVTVQRAGKQRGASR</sequence>
<accession>A0AAD8Q1A2</accession>
<proteinExistence type="predicted"/>
<organism evidence="2 3">
    <name type="scientific">Colletotrichum navitas</name>
    <dbReference type="NCBI Taxonomy" id="681940"/>
    <lineage>
        <taxon>Eukaryota</taxon>
        <taxon>Fungi</taxon>
        <taxon>Dikarya</taxon>
        <taxon>Ascomycota</taxon>
        <taxon>Pezizomycotina</taxon>
        <taxon>Sordariomycetes</taxon>
        <taxon>Hypocreomycetidae</taxon>
        <taxon>Glomerellales</taxon>
        <taxon>Glomerellaceae</taxon>
        <taxon>Colletotrichum</taxon>
        <taxon>Colletotrichum graminicola species complex</taxon>
    </lineage>
</organism>
<feature type="compositionally biased region" description="Basic and acidic residues" evidence="1">
    <location>
        <begin position="20"/>
        <end position="34"/>
    </location>
</feature>
<reference evidence="2" key="1">
    <citation type="submission" date="2021-06" db="EMBL/GenBank/DDBJ databases">
        <title>Comparative genomics, transcriptomics and evolutionary studies reveal genomic signatures of adaptation to plant cell wall in hemibiotrophic fungi.</title>
        <authorList>
            <consortium name="DOE Joint Genome Institute"/>
            <person name="Baroncelli R."/>
            <person name="Diaz J.F."/>
            <person name="Benocci T."/>
            <person name="Peng M."/>
            <person name="Battaglia E."/>
            <person name="Haridas S."/>
            <person name="Andreopoulos W."/>
            <person name="Labutti K."/>
            <person name="Pangilinan J."/>
            <person name="Floch G.L."/>
            <person name="Makela M.R."/>
            <person name="Henrissat B."/>
            <person name="Grigoriev I.V."/>
            <person name="Crouch J.A."/>
            <person name="De Vries R.P."/>
            <person name="Sukno S.A."/>
            <person name="Thon M.R."/>
        </authorList>
    </citation>
    <scope>NUCLEOTIDE SEQUENCE</scope>
    <source>
        <strain evidence="2">CBS 125086</strain>
    </source>
</reference>
<evidence type="ECO:0000313" key="3">
    <source>
        <dbReference type="Proteomes" id="UP001230504"/>
    </source>
</evidence>
<dbReference type="GeneID" id="85435427"/>
<name>A0AAD8Q1A2_9PEZI</name>
<protein>
    <submittedName>
        <fullName evidence="2">Uncharacterized protein</fullName>
    </submittedName>
</protein>
<dbReference type="RefSeq" id="XP_060415262.1">
    <property type="nucleotide sequence ID" value="XM_060551187.1"/>
</dbReference>
<evidence type="ECO:0000313" key="2">
    <source>
        <dbReference type="EMBL" id="KAK1594015.1"/>
    </source>
</evidence>
<feature type="region of interest" description="Disordered" evidence="1">
    <location>
        <begin position="1"/>
        <end position="43"/>
    </location>
</feature>
<feature type="compositionally biased region" description="Basic and acidic residues" evidence="1">
    <location>
        <begin position="1"/>
        <end position="11"/>
    </location>
</feature>
<comment type="caution">
    <text evidence="2">The sequence shown here is derived from an EMBL/GenBank/DDBJ whole genome shotgun (WGS) entry which is preliminary data.</text>
</comment>